<organism evidence="2 3">
    <name type="scientific">Stephanodiscus triporus</name>
    <dbReference type="NCBI Taxonomy" id="2934178"/>
    <lineage>
        <taxon>Eukaryota</taxon>
        <taxon>Sar</taxon>
        <taxon>Stramenopiles</taxon>
        <taxon>Ochrophyta</taxon>
        <taxon>Bacillariophyta</taxon>
        <taxon>Coscinodiscophyceae</taxon>
        <taxon>Thalassiosirophycidae</taxon>
        <taxon>Stephanodiscales</taxon>
        <taxon>Stephanodiscaceae</taxon>
        <taxon>Stephanodiscus</taxon>
    </lineage>
</organism>
<feature type="region of interest" description="Disordered" evidence="1">
    <location>
        <begin position="225"/>
        <end position="254"/>
    </location>
</feature>
<proteinExistence type="predicted"/>
<feature type="region of interest" description="Disordered" evidence="1">
    <location>
        <begin position="853"/>
        <end position="876"/>
    </location>
</feature>
<gene>
    <name evidence="2" type="ORF">ACHAW5_008735</name>
</gene>
<feature type="region of interest" description="Disordered" evidence="1">
    <location>
        <begin position="1"/>
        <end position="39"/>
    </location>
</feature>
<name>A0ABD3MN92_9STRA</name>
<feature type="non-terminal residue" evidence="2">
    <location>
        <position position="1"/>
    </location>
</feature>
<reference evidence="2 3" key="1">
    <citation type="submission" date="2024-10" db="EMBL/GenBank/DDBJ databases">
        <title>Updated reference genomes for cyclostephanoid diatoms.</title>
        <authorList>
            <person name="Roberts W.R."/>
            <person name="Alverson A.J."/>
        </authorList>
    </citation>
    <scope>NUCLEOTIDE SEQUENCE [LARGE SCALE GENOMIC DNA]</scope>
    <source>
        <strain evidence="2 3">AJA276-08</strain>
    </source>
</reference>
<feature type="region of interest" description="Disordered" evidence="1">
    <location>
        <begin position="479"/>
        <end position="515"/>
    </location>
</feature>
<dbReference type="AlphaFoldDB" id="A0ABD3MN92"/>
<feature type="region of interest" description="Disordered" evidence="1">
    <location>
        <begin position="568"/>
        <end position="590"/>
    </location>
</feature>
<dbReference type="Proteomes" id="UP001530315">
    <property type="component" value="Unassembled WGS sequence"/>
</dbReference>
<evidence type="ECO:0000313" key="3">
    <source>
        <dbReference type="Proteomes" id="UP001530315"/>
    </source>
</evidence>
<protein>
    <recommendedName>
        <fullName evidence="4">Nuclear pore complex protein Nup85</fullName>
    </recommendedName>
</protein>
<feature type="compositionally biased region" description="Acidic residues" evidence="1">
    <location>
        <begin position="484"/>
        <end position="495"/>
    </location>
</feature>
<evidence type="ECO:0000256" key="1">
    <source>
        <dbReference type="SAM" id="MobiDB-lite"/>
    </source>
</evidence>
<keyword evidence="3" id="KW-1185">Reference proteome</keyword>
<feature type="compositionally biased region" description="Acidic residues" evidence="1">
    <location>
        <begin position="225"/>
        <end position="239"/>
    </location>
</feature>
<comment type="caution">
    <text evidence="2">The sequence shown here is derived from an EMBL/GenBank/DDBJ whole genome shotgun (WGS) entry which is preliminary data.</text>
</comment>
<accession>A0ABD3MN92</accession>
<evidence type="ECO:0008006" key="4">
    <source>
        <dbReference type="Google" id="ProtNLM"/>
    </source>
</evidence>
<sequence>TTLAKANFSDEGGYRSRCISEDDEHSSTVPVRHPPTGNKEISNRIMSDCVRGAVSVGGRSGTPPSWLLDPGDDVGEFVLGLALENLSSVQGGRGANTRTPHRSITVPKLAADPYPFYLSSARNGNIYAMSAIAQMCSDGIIPDSQYDRILDILTSVHVGVAGGGSSNPLFFGRQQRSDDYGIGDDLSSWEGLAIALWYHAAIRGGHRAAQVSLADEIMSRYYTSMEEEGDDGDAEDSSSDENRRRRSSSSAEDMLSPRALALPFRLRIHVMDEQERRELINKLKQRWGYVNAKYQKYCRTACVRCALVGGGDGDGGDVDVDAAVADLELDVLVAAYHRLLLHYLRVEREFYEEERDAGGGRRVRPRLTPLAVDLDGGDGGPEGEAECRRRRRPLLDRLVRIGLLLPPSRFSSCGGDDDRAAGYDGDDDNSSFSNDLAIDLQRYLPFLNERAFRYRGTHAGIESLELLRMLSERRATFDFGATDRDDDDDDDDDDDEQRRGTSAGGGRGGGRRANFVSRLPGILPPDVVDDVMEIVGRVKSRNWLSANPDSVDGLPSLHLNLIAGGRSMFECDDSDPDDEDNPSEGDLFSDEGGISFPRCISRMTNILRPYLYDTLLPAIREISKSHTVEISDVGDGVAHSYDVLHGVDVDPDLGRERTSLIVWFADDGDGRGGGGDCVRGAVSVGGRSGTPPSWLLDPDDDVGEFVLGLALESSSSVQGGRGANTRTPPSINHRAELAADPYPFYLSSARKGNIYAMSAIAQMCSDGIIPDSQYDRILDILTSVHVRGAGGGSSNPLFVGRQQRSDDYGIGDDLSSWEELAIALWYHAAIRGGHRAAQVSLADEIMSRYYTSMEEEGDDGDAEDPSSDENRRRRSLSSREDMLLAASVLFTMAHSQGHVDSRGSLKRLMDVEIDRLIGSGVGLGGGDDSDDGDDSLLSPVMRILLMTI</sequence>
<dbReference type="EMBL" id="JALLAZ020001750">
    <property type="protein sequence ID" value="KAL3765485.1"/>
    <property type="molecule type" value="Genomic_DNA"/>
</dbReference>
<feature type="compositionally biased region" description="Acidic residues" evidence="1">
    <location>
        <begin position="853"/>
        <end position="867"/>
    </location>
</feature>
<evidence type="ECO:0000313" key="2">
    <source>
        <dbReference type="EMBL" id="KAL3765485.1"/>
    </source>
</evidence>
<feature type="compositionally biased region" description="Acidic residues" evidence="1">
    <location>
        <begin position="570"/>
        <end position="589"/>
    </location>
</feature>